<dbReference type="InterPro" id="IPR001680">
    <property type="entry name" value="WD40_rpt"/>
</dbReference>
<dbReference type="PANTHER" id="PTHR19853">
    <property type="entry name" value="WD REPEAT CONTAINING PROTEIN 3 WDR3"/>
    <property type="match status" value="1"/>
</dbReference>
<evidence type="ECO:0000256" key="1">
    <source>
        <dbReference type="ARBA" id="ARBA00004604"/>
    </source>
</evidence>
<dbReference type="Pfam" id="PF25172">
    <property type="entry name" value="Beta-prop_WDR3_2nd"/>
    <property type="match status" value="1"/>
</dbReference>
<dbReference type="PROSITE" id="PS00678">
    <property type="entry name" value="WD_REPEATS_1"/>
    <property type="match status" value="2"/>
</dbReference>
<dbReference type="InterPro" id="IPR051570">
    <property type="entry name" value="TBC1_cilium_biogenesis"/>
</dbReference>
<evidence type="ECO:0000256" key="3">
    <source>
        <dbReference type="ARBA" id="ARBA00022737"/>
    </source>
</evidence>
<evidence type="ECO:0000313" key="8">
    <source>
        <dbReference type="Proteomes" id="UP000046393"/>
    </source>
</evidence>
<comment type="similarity">
    <text evidence="5">Belongs to the WD repeat WDR3/UTP12 family.</text>
</comment>
<dbReference type="PANTHER" id="PTHR19853:SF0">
    <property type="entry name" value="WD REPEAT-CONTAINING PROTEIN 3"/>
    <property type="match status" value="1"/>
</dbReference>
<dbReference type="GO" id="GO:0034388">
    <property type="term" value="C:Pwp2p-containing subcomplex of 90S preribosome"/>
    <property type="evidence" value="ECO:0007669"/>
    <property type="project" value="TreeGrafter"/>
</dbReference>
<feature type="repeat" description="WD" evidence="6">
    <location>
        <begin position="108"/>
        <end position="141"/>
    </location>
</feature>
<dbReference type="Gene3D" id="2.130.10.10">
    <property type="entry name" value="YVTN repeat-like/Quinoprotein amine dehydrogenase"/>
    <property type="match status" value="3"/>
</dbReference>
<dbReference type="SUPFAM" id="SSF50998">
    <property type="entry name" value="Quinoprotein alcohol dehydrogenase-like"/>
    <property type="match status" value="1"/>
</dbReference>
<evidence type="ECO:0000313" key="9">
    <source>
        <dbReference type="WBParaSite" id="SMUV_0000441801-mRNA-1"/>
    </source>
</evidence>
<dbReference type="Proteomes" id="UP000046393">
    <property type="component" value="Unplaced"/>
</dbReference>
<dbReference type="Pfam" id="PF04003">
    <property type="entry name" value="Utp12"/>
    <property type="match status" value="1"/>
</dbReference>
<dbReference type="InterPro" id="IPR011045">
    <property type="entry name" value="N2O_reductase_N"/>
</dbReference>
<feature type="repeat" description="WD" evidence="6">
    <location>
        <begin position="669"/>
        <end position="710"/>
    </location>
</feature>
<protein>
    <submittedName>
        <fullName evidence="9">WD_REPEATS_REGION domain-containing protein</fullName>
    </submittedName>
</protein>
<dbReference type="FunFam" id="2.130.10.10:FF:000157">
    <property type="entry name" value="WD repeat domain 3"/>
    <property type="match status" value="1"/>
</dbReference>
<sequence length="934" mass="105086">MGITKQYLRYVPAGTCNIVSSTNGALTALDSNVCAASACEKVYFFNLRTGEKFKDMGDVDKAVTALKFSNDKRFLAIGYSDGVIRIFDRKNIYILMRINLADIPVITFAGHKTGVNCIAFSRDGLMLASGGKDSAVIVWSIVNECGICRLNGHKGSVTQLQFTADGNFLVSSSKDSFVKFWNIASQSCFFTLAESRSEVYTFALVNNDSLLMLGTAALEVLVFELFWLNSTEVDNEENGANKKLSKLDVDEEHTQANRFLLCKKKGELLRHSKGRARQFAVSHDERIVTCLGSSDIVDIFRVYSAEESEKRITKKLKKAVKRKDGSGDSLTREEIAKDVTVLVSHIGDYHFETKVKWIDFCPFSEPRDSEVISYKFFALLVNNTIYNASLNIDFKYNLIETSIDGRLDKLGHRTDVRCLAVAESDFGFASGSSESIIVWNRHSLNVIHECEDEEMKNVTALLFLPTDKHIIAGTKEGNMFLFELATNQLINTFKKAHDAAIWVLRTTPDKKGCISCSSDKRIKYWTYVIEPGTKRIGVEERRNLEISDEVLCISPSQNSKFLAAGLLDNTARLYFVDSFKLAFTLYGHALPVTCIDFSFDSKLVITGSADKSVRIWGADYGDCHKHLLGHTDIVTCVQFVPNELLFWSAGKDGLLIQWDAEKFQRIQVLNSHFAEIWAIAQTINGKYLVSASHDKSVRLWELTEQIIVLQEEEEMEREKEYEERLISMDDVIPGEENDGENETSLAAKKSIHSIRSAEDIIEAVEIFRTETAAKADDPNSAKHPLVAYLRSKSLNNFILDVISKVPSSHLEKSLLMVPFSFVPDILRALNICVTEKYKVELATRVILFLIRCVLIHFNHITNSADMVSVIDSLRTALLSSVNEIKNIYGFNFAALNLLQKEIEDSRESRMFTDISQYTKKSKKKVKKAIIKTVV</sequence>
<dbReference type="Pfam" id="PF25173">
    <property type="entry name" value="Beta-prop_WDR3_1st"/>
    <property type="match status" value="1"/>
</dbReference>
<comment type="subcellular location">
    <subcellularLocation>
        <location evidence="1">Nucleus</location>
        <location evidence="1">Nucleolus</location>
    </subcellularLocation>
</comment>
<evidence type="ECO:0000259" key="7">
    <source>
        <dbReference type="Pfam" id="PF04003"/>
    </source>
</evidence>
<proteinExistence type="inferred from homology"/>
<feature type="domain" description="Small-subunit processome Utp12" evidence="7">
    <location>
        <begin position="798"/>
        <end position="899"/>
    </location>
</feature>
<dbReference type="GO" id="GO:0030490">
    <property type="term" value="P:maturation of SSU-rRNA"/>
    <property type="evidence" value="ECO:0007669"/>
    <property type="project" value="TreeGrafter"/>
</dbReference>
<feature type="repeat" description="WD" evidence="6">
    <location>
        <begin position="627"/>
        <end position="668"/>
    </location>
</feature>
<dbReference type="AlphaFoldDB" id="A0A0N5AJ03"/>
<feature type="repeat" description="WD" evidence="6">
    <location>
        <begin position="585"/>
        <end position="616"/>
    </location>
</feature>
<evidence type="ECO:0000256" key="2">
    <source>
        <dbReference type="ARBA" id="ARBA00022574"/>
    </source>
</evidence>
<dbReference type="CDD" id="cd00200">
    <property type="entry name" value="WD40"/>
    <property type="match status" value="1"/>
</dbReference>
<keyword evidence="2 6" id="KW-0853">WD repeat</keyword>
<evidence type="ECO:0000256" key="6">
    <source>
        <dbReference type="PROSITE-ProRule" id="PRU00221"/>
    </source>
</evidence>
<dbReference type="WBParaSite" id="SMUV_0000441801-mRNA-1">
    <property type="protein sequence ID" value="SMUV_0000441801-mRNA-1"/>
    <property type="gene ID" value="SMUV_0000441801"/>
</dbReference>
<dbReference type="STRING" id="451379.A0A0N5AJ03"/>
<dbReference type="InterPro" id="IPR007148">
    <property type="entry name" value="SSU_processome_Utp12"/>
</dbReference>
<dbReference type="GO" id="GO:0032040">
    <property type="term" value="C:small-subunit processome"/>
    <property type="evidence" value="ECO:0007669"/>
    <property type="project" value="TreeGrafter"/>
</dbReference>
<dbReference type="GO" id="GO:0030515">
    <property type="term" value="F:snoRNA binding"/>
    <property type="evidence" value="ECO:0007669"/>
    <property type="project" value="TreeGrafter"/>
</dbReference>
<evidence type="ECO:0000256" key="4">
    <source>
        <dbReference type="ARBA" id="ARBA00023242"/>
    </source>
</evidence>
<keyword evidence="8" id="KW-1185">Reference proteome</keyword>
<accession>A0A0N5AJ03</accession>
<feature type="repeat" description="WD" evidence="6">
    <location>
        <begin position="150"/>
        <end position="191"/>
    </location>
</feature>
<dbReference type="PROSITE" id="PS50294">
    <property type="entry name" value="WD_REPEATS_REGION"/>
    <property type="match status" value="5"/>
</dbReference>
<evidence type="ECO:0000256" key="5">
    <source>
        <dbReference type="ARBA" id="ARBA00038229"/>
    </source>
</evidence>
<keyword evidence="4" id="KW-0539">Nucleus</keyword>
<keyword evidence="3" id="KW-0677">Repeat</keyword>
<reference evidence="9" key="1">
    <citation type="submission" date="2017-02" db="UniProtKB">
        <authorList>
            <consortium name="WormBaseParasite"/>
        </authorList>
    </citation>
    <scope>IDENTIFICATION</scope>
</reference>
<dbReference type="InterPro" id="IPR019775">
    <property type="entry name" value="WD40_repeat_CS"/>
</dbReference>
<name>A0A0N5AJ03_9BILA</name>
<dbReference type="InterPro" id="IPR011047">
    <property type="entry name" value="Quinoprotein_ADH-like_sf"/>
</dbReference>
<dbReference type="SMART" id="SM00320">
    <property type="entry name" value="WD40"/>
    <property type="match status" value="11"/>
</dbReference>
<dbReference type="SUPFAM" id="SSF50974">
    <property type="entry name" value="Nitrous oxide reductase, N-terminal domain"/>
    <property type="match status" value="1"/>
</dbReference>
<dbReference type="PROSITE" id="PS50082">
    <property type="entry name" value="WD_REPEATS_2"/>
    <property type="match status" value="5"/>
</dbReference>
<dbReference type="InterPro" id="IPR020472">
    <property type="entry name" value="WD40_PAC1"/>
</dbReference>
<organism evidence="8 9">
    <name type="scientific">Syphacia muris</name>
    <dbReference type="NCBI Taxonomy" id="451379"/>
    <lineage>
        <taxon>Eukaryota</taxon>
        <taxon>Metazoa</taxon>
        <taxon>Ecdysozoa</taxon>
        <taxon>Nematoda</taxon>
        <taxon>Chromadorea</taxon>
        <taxon>Rhabditida</taxon>
        <taxon>Spirurina</taxon>
        <taxon>Oxyuridomorpha</taxon>
        <taxon>Oxyuroidea</taxon>
        <taxon>Oxyuridae</taxon>
        <taxon>Syphacia</taxon>
    </lineage>
</organism>
<dbReference type="InterPro" id="IPR015943">
    <property type="entry name" value="WD40/YVTN_repeat-like_dom_sf"/>
</dbReference>
<dbReference type="PRINTS" id="PR00320">
    <property type="entry name" value="GPROTEINBRPT"/>
</dbReference>